<name>A0A0W8E1G7_9ZZZZ</name>
<protein>
    <submittedName>
        <fullName evidence="1">Uncharacterized protein</fullName>
    </submittedName>
</protein>
<evidence type="ECO:0000313" key="1">
    <source>
        <dbReference type="EMBL" id="KUG02519.1"/>
    </source>
</evidence>
<gene>
    <name evidence="1" type="ORF">ASZ90_020151</name>
</gene>
<sequence>MVFRTLLTPRPSYTADLLSYRSPYRHVLAISVPVLLRDERFTIFGIPACSISSSRFYPLALTPITRSITGYDIHSYTLRHKKRLLAKMPKSFLYCGKCYELNCPGC</sequence>
<dbReference type="EMBL" id="LNQE01001918">
    <property type="protein sequence ID" value="KUG02519.1"/>
    <property type="molecule type" value="Genomic_DNA"/>
</dbReference>
<reference evidence="1" key="1">
    <citation type="journal article" date="2015" name="Proc. Natl. Acad. Sci. U.S.A.">
        <title>Networks of energetic and metabolic interactions define dynamics in microbial communities.</title>
        <authorList>
            <person name="Embree M."/>
            <person name="Liu J.K."/>
            <person name="Al-Bassam M.M."/>
            <person name="Zengler K."/>
        </authorList>
    </citation>
    <scope>NUCLEOTIDE SEQUENCE</scope>
</reference>
<organism evidence="1">
    <name type="scientific">hydrocarbon metagenome</name>
    <dbReference type="NCBI Taxonomy" id="938273"/>
    <lineage>
        <taxon>unclassified sequences</taxon>
        <taxon>metagenomes</taxon>
        <taxon>ecological metagenomes</taxon>
    </lineage>
</organism>
<dbReference type="AlphaFoldDB" id="A0A0W8E1G7"/>
<accession>A0A0W8E1G7</accession>
<comment type="caution">
    <text evidence="1">The sequence shown here is derived from an EMBL/GenBank/DDBJ whole genome shotgun (WGS) entry which is preliminary data.</text>
</comment>
<proteinExistence type="predicted"/>